<dbReference type="AlphaFoldDB" id="A0A1B7TFZ0"/>
<dbReference type="InterPro" id="IPR034136">
    <property type="entry name" value="TOPRIM_Topo6A/Spo11"/>
</dbReference>
<evidence type="ECO:0000256" key="4">
    <source>
        <dbReference type="ARBA" id="ARBA00012895"/>
    </source>
</evidence>
<keyword evidence="6" id="KW-0460">Magnesium</keyword>
<comment type="similarity">
    <text evidence="3 10">Belongs to the TOP6A family.</text>
</comment>
<dbReference type="Proteomes" id="UP000092321">
    <property type="component" value="Unassembled WGS sequence"/>
</dbReference>
<protein>
    <recommendedName>
        <fullName evidence="4">DNA topoisomerase (ATP-hydrolyzing)</fullName>
        <ecNumber evidence="4">5.6.2.2</ecNumber>
    </recommendedName>
</protein>
<dbReference type="PANTHER" id="PTHR10848:SF0">
    <property type="entry name" value="MEIOTIC RECOMBINATION PROTEIN SPO11"/>
    <property type="match status" value="1"/>
</dbReference>
<keyword evidence="8 10" id="KW-0238">DNA-binding</keyword>
<evidence type="ECO:0000256" key="1">
    <source>
        <dbReference type="ARBA" id="ARBA00000185"/>
    </source>
</evidence>
<dbReference type="CDD" id="cd00223">
    <property type="entry name" value="TOPRIM_TopoIIB_SPO"/>
    <property type="match status" value="1"/>
</dbReference>
<organism evidence="13 14">
    <name type="scientific">Hanseniaspora valbyensis NRRL Y-1626</name>
    <dbReference type="NCBI Taxonomy" id="766949"/>
    <lineage>
        <taxon>Eukaryota</taxon>
        <taxon>Fungi</taxon>
        <taxon>Dikarya</taxon>
        <taxon>Ascomycota</taxon>
        <taxon>Saccharomycotina</taxon>
        <taxon>Saccharomycetes</taxon>
        <taxon>Saccharomycodales</taxon>
        <taxon>Saccharomycodaceae</taxon>
        <taxon>Hanseniaspora</taxon>
    </lineage>
</organism>
<dbReference type="GO" id="GO:0003677">
    <property type="term" value="F:DNA binding"/>
    <property type="evidence" value="ECO:0007669"/>
    <property type="project" value="UniProtKB-UniRule"/>
</dbReference>
<dbReference type="GO" id="GO:0003918">
    <property type="term" value="F:DNA topoisomerase type II (double strand cut, ATP-hydrolyzing) activity"/>
    <property type="evidence" value="ECO:0007669"/>
    <property type="project" value="UniProtKB-UniRule"/>
</dbReference>
<dbReference type="Gene3D" id="3.40.1360.10">
    <property type="match status" value="1"/>
</dbReference>
<evidence type="ECO:0000256" key="10">
    <source>
        <dbReference type="PROSITE-ProRule" id="PRU01385"/>
    </source>
</evidence>
<dbReference type="GO" id="GO:0042138">
    <property type="term" value="P:meiotic DNA double-strand break formation"/>
    <property type="evidence" value="ECO:0007669"/>
    <property type="project" value="TreeGrafter"/>
</dbReference>
<evidence type="ECO:0000256" key="3">
    <source>
        <dbReference type="ARBA" id="ARBA00006559"/>
    </source>
</evidence>
<dbReference type="GO" id="GO:0007131">
    <property type="term" value="P:reciprocal meiotic recombination"/>
    <property type="evidence" value="ECO:0007669"/>
    <property type="project" value="TreeGrafter"/>
</dbReference>
<dbReference type="InterPro" id="IPR013049">
    <property type="entry name" value="Spo11/TopoVI_A_N"/>
</dbReference>
<dbReference type="Pfam" id="PF21180">
    <property type="entry name" value="TOP6A-Spo11_Toprim"/>
    <property type="match status" value="1"/>
</dbReference>
<gene>
    <name evidence="13" type="ORF">HANVADRAFT_47997</name>
</gene>
<proteinExistence type="inferred from homology"/>
<dbReference type="GO" id="GO:0046872">
    <property type="term" value="F:metal ion binding"/>
    <property type="evidence" value="ECO:0007669"/>
    <property type="project" value="UniProtKB-KW"/>
</dbReference>
<dbReference type="Pfam" id="PF04406">
    <property type="entry name" value="TP6A_N"/>
    <property type="match status" value="1"/>
</dbReference>
<evidence type="ECO:0000256" key="6">
    <source>
        <dbReference type="ARBA" id="ARBA00022842"/>
    </source>
</evidence>
<feature type="active site" description="O-(5'-phospho-DNA)-tyrosine intermediate" evidence="10">
    <location>
        <position position="144"/>
    </location>
</feature>
<evidence type="ECO:0000313" key="13">
    <source>
        <dbReference type="EMBL" id="OBA27653.1"/>
    </source>
</evidence>
<dbReference type="InterPro" id="IPR036078">
    <property type="entry name" value="Spo11/TopoVI_A_sf"/>
</dbReference>
<evidence type="ECO:0000256" key="7">
    <source>
        <dbReference type="ARBA" id="ARBA00023029"/>
    </source>
</evidence>
<dbReference type="EC" id="5.6.2.2" evidence="4"/>
<accession>A0A1B7TFZ0</accession>
<evidence type="ECO:0000259" key="11">
    <source>
        <dbReference type="Pfam" id="PF04406"/>
    </source>
</evidence>
<comment type="caution">
    <text evidence="13">The sequence shown here is derived from an EMBL/GenBank/DDBJ whole genome shotgun (WGS) entry which is preliminary data.</text>
</comment>
<name>A0A1B7TFZ0_9ASCO</name>
<sequence>MNQYSEQSEIFFSSGLPNFNKILKHKTNISRKNVIEQLEFIATKRKQIIYIDKFSKDLYDTSRNYIDTKLDFILQAVKQGIAFEIRFQKNSNKGKTTVYGLPLANCDKKERDKTTNTLMFINILQEISDIARNNKLVVLRDIYYKNVSIYNNKQVNFNYLIEKLSLISGIQRNSLNVAASQKGEYYTFSKITMSSTNNMNCPQVILNKGKNLIPTCFNVNYKDYDCISGETTPTQVLIVEKDSVFSDIVNNINPCLLQNWITVSGRGQPDILSKNFVKMLSNCKNIKKILVLTDLDPYGIYIALNYMSSIFQTILLESKMTKPKVEYLGVKILDLLMEKQLVTKNTDNYKDNKNFLHYTSKDYKISTNAIKKISSSPFFQKQEAIKNLLYECQRQMFFGFKAELNSLKGGNFSSWIEEKINIYT</sequence>
<dbReference type="InterPro" id="IPR036388">
    <property type="entry name" value="WH-like_DNA-bd_sf"/>
</dbReference>
<keyword evidence="5" id="KW-0479">Metal-binding</keyword>
<evidence type="ECO:0000256" key="2">
    <source>
        <dbReference type="ARBA" id="ARBA00001946"/>
    </source>
</evidence>
<comment type="cofactor">
    <cofactor evidence="2">
        <name>Mg(2+)</name>
        <dbReference type="ChEBI" id="CHEBI:18420"/>
    </cofactor>
</comment>
<evidence type="ECO:0000256" key="8">
    <source>
        <dbReference type="ARBA" id="ARBA00023125"/>
    </source>
</evidence>
<keyword evidence="14" id="KW-1185">Reference proteome</keyword>
<evidence type="ECO:0000256" key="5">
    <source>
        <dbReference type="ARBA" id="ARBA00022723"/>
    </source>
</evidence>
<feature type="domain" description="Topoisomerase 6 subunit A/Spo11 TOPRIM" evidence="12">
    <location>
        <begin position="236"/>
        <end position="409"/>
    </location>
</feature>
<keyword evidence="7 10" id="KW-0799">Topoisomerase</keyword>
<reference evidence="14" key="1">
    <citation type="journal article" date="2016" name="Proc. Natl. Acad. Sci. U.S.A.">
        <title>Comparative genomics of biotechnologically important yeasts.</title>
        <authorList>
            <person name="Riley R."/>
            <person name="Haridas S."/>
            <person name="Wolfe K.H."/>
            <person name="Lopes M.R."/>
            <person name="Hittinger C.T."/>
            <person name="Goeker M."/>
            <person name="Salamov A.A."/>
            <person name="Wisecaver J.H."/>
            <person name="Long T.M."/>
            <person name="Calvey C.H."/>
            <person name="Aerts A.L."/>
            <person name="Barry K.W."/>
            <person name="Choi C."/>
            <person name="Clum A."/>
            <person name="Coughlan A.Y."/>
            <person name="Deshpande S."/>
            <person name="Douglass A.P."/>
            <person name="Hanson S.J."/>
            <person name="Klenk H.-P."/>
            <person name="LaButti K.M."/>
            <person name="Lapidus A."/>
            <person name="Lindquist E.A."/>
            <person name="Lipzen A.M."/>
            <person name="Meier-Kolthoff J.P."/>
            <person name="Ohm R.A."/>
            <person name="Otillar R.P."/>
            <person name="Pangilinan J.L."/>
            <person name="Peng Y."/>
            <person name="Rokas A."/>
            <person name="Rosa C.A."/>
            <person name="Scheuner C."/>
            <person name="Sibirny A.A."/>
            <person name="Slot J.C."/>
            <person name="Stielow J.B."/>
            <person name="Sun H."/>
            <person name="Kurtzman C.P."/>
            <person name="Blackwell M."/>
            <person name="Grigoriev I.V."/>
            <person name="Jeffries T.W."/>
        </authorList>
    </citation>
    <scope>NUCLEOTIDE SEQUENCE [LARGE SCALE GENOMIC DNA]</scope>
    <source>
        <strain evidence="14">NRRL Y-1626</strain>
    </source>
</reference>
<dbReference type="PANTHER" id="PTHR10848">
    <property type="entry name" value="MEIOTIC RECOMBINATION PROTEIN SPO11"/>
    <property type="match status" value="1"/>
</dbReference>
<comment type="catalytic activity">
    <reaction evidence="1 10">
        <text>ATP-dependent breakage, passage and rejoining of double-stranded DNA.</text>
        <dbReference type="EC" id="5.6.2.2"/>
    </reaction>
</comment>
<dbReference type="OrthoDB" id="5377392at2759"/>
<dbReference type="GO" id="GO:0005524">
    <property type="term" value="F:ATP binding"/>
    <property type="evidence" value="ECO:0007669"/>
    <property type="project" value="InterPro"/>
</dbReference>
<evidence type="ECO:0000256" key="9">
    <source>
        <dbReference type="ARBA" id="ARBA00023235"/>
    </source>
</evidence>
<dbReference type="EMBL" id="LXPE01000007">
    <property type="protein sequence ID" value="OBA27653.1"/>
    <property type="molecule type" value="Genomic_DNA"/>
</dbReference>
<dbReference type="Gene3D" id="1.10.10.10">
    <property type="entry name" value="Winged helix-like DNA-binding domain superfamily/Winged helix DNA-binding domain"/>
    <property type="match status" value="1"/>
</dbReference>
<feature type="domain" description="Spo11/DNA topoisomerase VI subunit A N-terminal" evidence="11">
    <location>
        <begin position="120"/>
        <end position="177"/>
    </location>
</feature>
<dbReference type="InterPro" id="IPR002815">
    <property type="entry name" value="Spo11/TopoVI_A"/>
</dbReference>
<dbReference type="PROSITE" id="PS52041">
    <property type="entry name" value="TOPO_IIB"/>
    <property type="match status" value="1"/>
</dbReference>
<dbReference type="PRINTS" id="PR01550">
    <property type="entry name" value="TOP6AFAMILY"/>
</dbReference>
<dbReference type="GO" id="GO:0000706">
    <property type="term" value="P:meiotic DNA double-strand break processing"/>
    <property type="evidence" value="ECO:0007669"/>
    <property type="project" value="TreeGrafter"/>
</dbReference>
<keyword evidence="9 10" id="KW-0413">Isomerase</keyword>
<evidence type="ECO:0000259" key="12">
    <source>
        <dbReference type="Pfam" id="PF21180"/>
    </source>
</evidence>
<dbReference type="SUPFAM" id="SSF56726">
    <property type="entry name" value="DNA topoisomerase IV, alpha subunit"/>
    <property type="match status" value="1"/>
</dbReference>
<dbReference type="GO" id="GO:0000228">
    <property type="term" value="C:nuclear chromosome"/>
    <property type="evidence" value="ECO:0007669"/>
    <property type="project" value="TreeGrafter"/>
</dbReference>
<evidence type="ECO:0000313" key="14">
    <source>
        <dbReference type="Proteomes" id="UP000092321"/>
    </source>
</evidence>